<dbReference type="EMBL" id="JXTB01000182">
    <property type="protein sequence ID" value="PON55579.1"/>
    <property type="molecule type" value="Genomic_DNA"/>
</dbReference>
<evidence type="ECO:0000313" key="9">
    <source>
        <dbReference type="Proteomes" id="UP000237105"/>
    </source>
</evidence>
<dbReference type="PANTHER" id="PTHR31669">
    <property type="entry name" value="PROTEIN FAR1-RELATED SEQUENCE 10-RELATED"/>
    <property type="match status" value="1"/>
</dbReference>
<sequence length="243" mass="27956">MKREGKYMVRSTIEEGDIVTTKFRKYGTTNVSRSVIFNTATEEFYCECEGFPTNGIPCRHILATMKSRNMNKIPNSLILRRWTAQAKTEEESRESYNPKCKYTCTVESARFGHIHNQGAEIAYSAKNEGMFRLGNTHMEKVVNIVRTVWQEYTDDAKKKTTEAAKETEIDIRNPVFTKTKRTSNCPAIGRKTVRRCSICNKEGHNKTTCLRRETNTVDSPDLSLNLEDLSNNTIRLDEETDTW</sequence>
<keyword evidence="9" id="KW-1185">Reference proteome</keyword>
<evidence type="ECO:0000259" key="7">
    <source>
        <dbReference type="PROSITE" id="PS50966"/>
    </source>
</evidence>
<dbReference type="OrthoDB" id="1927586at2759"/>
<dbReference type="PROSITE" id="PS50966">
    <property type="entry name" value="ZF_SWIM"/>
    <property type="match status" value="1"/>
</dbReference>
<dbReference type="Proteomes" id="UP000237105">
    <property type="component" value="Unassembled WGS sequence"/>
</dbReference>
<dbReference type="AlphaFoldDB" id="A0A2P5C3J5"/>
<comment type="caution">
    <text evidence="8">The sequence shown here is derived from an EMBL/GenBank/DDBJ whole genome shotgun (WGS) entry which is preliminary data.</text>
</comment>
<dbReference type="STRING" id="3476.A0A2P5C3J5"/>
<dbReference type="GO" id="GO:0008270">
    <property type="term" value="F:zinc ion binding"/>
    <property type="evidence" value="ECO:0007669"/>
    <property type="project" value="UniProtKB-UniRule"/>
</dbReference>
<dbReference type="InterPro" id="IPR031052">
    <property type="entry name" value="FHY3/FAR1"/>
</dbReference>
<comment type="subcellular location">
    <subcellularLocation>
        <location evidence="6">Nucleus</location>
    </subcellularLocation>
</comment>
<dbReference type="PANTHER" id="PTHR31669:SF251">
    <property type="entry name" value="PROTEIN FAR1-RELATED SEQUENCE"/>
    <property type="match status" value="1"/>
</dbReference>
<accession>A0A2P5C3J5</accession>
<keyword evidence="4 6" id="KW-0862">Zinc</keyword>
<keyword evidence="3 5" id="KW-0863">Zinc-finger</keyword>
<name>A0A2P5C3J5_PARAD</name>
<evidence type="ECO:0000256" key="4">
    <source>
        <dbReference type="ARBA" id="ARBA00022833"/>
    </source>
</evidence>
<evidence type="ECO:0000256" key="3">
    <source>
        <dbReference type="ARBA" id="ARBA00022771"/>
    </source>
</evidence>
<gene>
    <name evidence="8" type="ORF">PanWU01x14_187590</name>
</gene>
<evidence type="ECO:0000256" key="2">
    <source>
        <dbReference type="ARBA" id="ARBA00022723"/>
    </source>
</evidence>
<evidence type="ECO:0000313" key="8">
    <source>
        <dbReference type="EMBL" id="PON55579.1"/>
    </source>
</evidence>
<comment type="function">
    <text evidence="6">Putative transcription activator involved in regulating light control of development.</text>
</comment>
<dbReference type="InterPro" id="IPR007527">
    <property type="entry name" value="Znf_SWIM"/>
</dbReference>
<reference evidence="9" key="1">
    <citation type="submission" date="2016-06" db="EMBL/GenBank/DDBJ databases">
        <title>Parallel loss of symbiosis genes in relatives of nitrogen-fixing non-legume Parasponia.</title>
        <authorList>
            <person name="Van Velzen R."/>
            <person name="Holmer R."/>
            <person name="Bu F."/>
            <person name="Rutten L."/>
            <person name="Van Zeijl A."/>
            <person name="Liu W."/>
            <person name="Santuari L."/>
            <person name="Cao Q."/>
            <person name="Sharma T."/>
            <person name="Shen D."/>
            <person name="Roswanjaya Y."/>
            <person name="Wardhani T."/>
            <person name="Kalhor M.S."/>
            <person name="Jansen J."/>
            <person name="Van den Hoogen J."/>
            <person name="Gungor B."/>
            <person name="Hartog M."/>
            <person name="Hontelez J."/>
            <person name="Verver J."/>
            <person name="Yang W.-C."/>
            <person name="Schijlen E."/>
            <person name="Repin R."/>
            <person name="Schilthuizen M."/>
            <person name="Schranz E."/>
            <person name="Heidstra R."/>
            <person name="Miyata K."/>
            <person name="Fedorova E."/>
            <person name="Kohlen W."/>
            <person name="Bisseling T."/>
            <person name="Smit S."/>
            <person name="Geurts R."/>
        </authorList>
    </citation>
    <scope>NUCLEOTIDE SEQUENCE [LARGE SCALE GENOMIC DNA]</scope>
    <source>
        <strain evidence="9">cv. WU1-14</strain>
    </source>
</reference>
<dbReference type="InterPro" id="IPR006564">
    <property type="entry name" value="Znf_PMZ"/>
</dbReference>
<evidence type="ECO:0000256" key="6">
    <source>
        <dbReference type="RuleBase" id="RU367018"/>
    </source>
</evidence>
<feature type="domain" description="SWIM-type" evidence="7">
    <location>
        <begin position="31"/>
        <end position="69"/>
    </location>
</feature>
<comment type="similarity">
    <text evidence="1 6">Belongs to the FHY3/FAR1 family.</text>
</comment>
<evidence type="ECO:0000256" key="5">
    <source>
        <dbReference type="PROSITE-ProRule" id="PRU00325"/>
    </source>
</evidence>
<keyword evidence="6" id="KW-0539">Nucleus</keyword>
<organism evidence="8 9">
    <name type="scientific">Parasponia andersonii</name>
    <name type="common">Sponia andersonii</name>
    <dbReference type="NCBI Taxonomy" id="3476"/>
    <lineage>
        <taxon>Eukaryota</taxon>
        <taxon>Viridiplantae</taxon>
        <taxon>Streptophyta</taxon>
        <taxon>Embryophyta</taxon>
        <taxon>Tracheophyta</taxon>
        <taxon>Spermatophyta</taxon>
        <taxon>Magnoliopsida</taxon>
        <taxon>eudicotyledons</taxon>
        <taxon>Gunneridae</taxon>
        <taxon>Pentapetalae</taxon>
        <taxon>rosids</taxon>
        <taxon>fabids</taxon>
        <taxon>Rosales</taxon>
        <taxon>Cannabaceae</taxon>
        <taxon>Parasponia</taxon>
    </lineage>
</organism>
<keyword evidence="2 6" id="KW-0479">Metal-binding</keyword>
<dbReference type="Pfam" id="PF04434">
    <property type="entry name" value="SWIM"/>
    <property type="match status" value="1"/>
</dbReference>
<proteinExistence type="inferred from homology"/>
<dbReference type="GO" id="GO:0005634">
    <property type="term" value="C:nucleus"/>
    <property type="evidence" value="ECO:0007669"/>
    <property type="project" value="UniProtKB-SubCell"/>
</dbReference>
<dbReference type="SMART" id="SM00575">
    <property type="entry name" value="ZnF_PMZ"/>
    <property type="match status" value="1"/>
</dbReference>
<dbReference type="GO" id="GO:0006355">
    <property type="term" value="P:regulation of DNA-templated transcription"/>
    <property type="evidence" value="ECO:0007669"/>
    <property type="project" value="UniProtKB-UniRule"/>
</dbReference>
<protein>
    <recommendedName>
        <fullName evidence="6">Protein FAR1-RELATED SEQUENCE</fullName>
    </recommendedName>
</protein>
<evidence type="ECO:0000256" key="1">
    <source>
        <dbReference type="ARBA" id="ARBA00005889"/>
    </source>
</evidence>